<dbReference type="InterPro" id="IPR000073">
    <property type="entry name" value="AB_hydrolase_1"/>
</dbReference>
<organism evidence="4 5">
    <name type="scientific">Streptomyces violaceolatus</name>
    <dbReference type="NCBI Taxonomy" id="67378"/>
    <lineage>
        <taxon>Bacteria</taxon>
        <taxon>Bacillati</taxon>
        <taxon>Actinomycetota</taxon>
        <taxon>Actinomycetes</taxon>
        <taxon>Kitasatosporales</taxon>
        <taxon>Streptomycetaceae</taxon>
        <taxon>Streptomyces</taxon>
        <taxon>Streptomyces violaceoruber group</taxon>
    </lineage>
</organism>
<dbReference type="Gene3D" id="3.40.50.1820">
    <property type="entry name" value="alpha/beta hydrolase"/>
    <property type="match status" value="1"/>
</dbReference>
<dbReference type="InterPro" id="IPR029058">
    <property type="entry name" value="AB_hydrolase_fold"/>
</dbReference>
<evidence type="ECO:0000313" key="5">
    <source>
        <dbReference type="Proteomes" id="UP001499989"/>
    </source>
</evidence>
<reference evidence="4 5" key="1">
    <citation type="journal article" date="2019" name="Int. J. Syst. Evol. Microbiol.">
        <title>The Global Catalogue of Microorganisms (GCM) 10K type strain sequencing project: providing services to taxonomists for standard genome sequencing and annotation.</title>
        <authorList>
            <consortium name="The Broad Institute Genomics Platform"/>
            <consortium name="The Broad Institute Genome Sequencing Center for Infectious Disease"/>
            <person name="Wu L."/>
            <person name="Ma J."/>
        </authorList>
    </citation>
    <scope>NUCLEOTIDE SEQUENCE [LARGE SCALE GENOMIC DNA]</scope>
    <source>
        <strain evidence="4 5">JCM 4531</strain>
    </source>
</reference>
<evidence type="ECO:0000313" key="4">
    <source>
        <dbReference type="EMBL" id="GAA2697919.1"/>
    </source>
</evidence>
<keyword evidence="5" id="KW-1185">Reference proteome</keyword>
<feature type="chain" id="PRO_5045081298" description="AB hydrolase-1 domain-containing protein" evidence="2">
    <location>
        <begin position="20"/>
        <end position="306"/>
    </location>
</feature>
<proteinExistence type="predicted"/>
<keyword evidence="2" id="KW-0732">Signal</keyword>
<feature type="region of interest" description="Disordered" evidence="1">
    <location>
        <begin position="25"/>
        <end position="76"/>
    </location>
</feature>
<dbReference type="SUPFAM" id="SSF53474">
    <property type="entry name" value="alpha/beta-Hydrolases"/>
    <property type="match status" value="1"/>
</dbReference>
<comment type="caution">
    <text evidence="4">The sequence shown here is derived from an EMBL/GenBank/DDBJ whole genome shotgun (WGS) entry which is preliminary data.</text>
</comment>
<accession>A0ABN3TAZ1</accession>
<name>A0ABN3TAZ1_9ACTN</name>
<dbReference type="PROSITE" id="PS51257">
    <property type="entry name" value="PROKAR_LIPOPROTEIN"/>
    <property type="match status" value="1"/>
</dbReference>
<gene>
    <name evidence="4" type="ORF">GCM10010310_62810</name>
</gene>
<dbReference type="Pfam" id="PF12697">
    <property type="entry name" value="Abhydrolase_6"/>
    <property type="match status" value="1"/>
</dbReference>
<evidence type="ECO:0000259" key="3">
    <source>
        <dbReference type="Pfam" id="PF12697"/>
    </source>
</evidence>
<protein>
    <recommendedName>
        <fullName evidence="3">AB hydrolase-1 domain-containing protein</fullName>
    </recommendedName>
</protein>
<evidence type="ECO:0000256" key="2">
    <source>
        <dbReference type="SAM" id="SignalP"/>
    </source>
</evidence>
<feature type="domain" description="AB hydrolase-1" evidence="3">
    <location>
        <begin position="140"/>
        <end position="241"/>
    </location>
</feature>
<dbReference type="Proteomes" id="UP001499989">
    <property type="component" value="Unassembled WGS sequence"/>
</dbReference>
<sequence length="306" mass="32543">MRRMRGGVVALAAAGLVLAACSAPDRDAPDRTAGATPDRASSPPVSAGDGGAGATRTDRPRVPANPPAEYTPAWPDDTVRTKAGYRVNACVPEELRDRATVLTTRDGLHLSALVLGNGPAGVLLDHEQGYNICSWLETGRRLAAKGFRVVLPEYRNHGASEHDEKNEDPDLDAEAALAELKRVGAERVFLAGASCGGTSTIVAGAAQSLPVTGLLIMSAPSACLTVDAVPSVRRITAPSLFVVGSGDLQGNMEREVRVLYENSGAEDKRLVVDDDELHGTDMLRRSPRRDRYRAMVTEFIEEHARG</sequence>
<dbReference type="EMBL" id="BAAASK010000026">
    <property type="protein sequence ID" value="GAA2697919.1"/>
    <property type="molecule type" value="Genomic_DNA"/>
</dbReference>
<feature type="signal peptide" evidence="2">
    <location>
        <begin position="1"/>
        <end position="19"/>
    </location>
</feature>
<evidence type="ECO:0000256" key="1">
    <source>
        <dbReference type="SAM" id="MobiDB-lite"/>
    </source>
</evidence>